<dbReference type="SUPFAM" id="SSF54593">
    <property type="entry name" value="Glyoxalase/Bleomycin resistance protein/Dihydroxybiphenyl dioxygenase"/>
    <property type="match status" value="1"/>
</dbReference>
<dbReference type="PANTHER" id="PTHR37519">
    <property type="match status" value="1"/>
</dbReference>
<dbReference type="EMBL" id="JAERTZ010000018">
    <property type="protein sequence ID" value="MBL1377121.1"/>
    <property type="molecule type" value="Genomic_DNA"/>
</dbReference>
<gene>
    <name evidence="1" type="ORF">JKV55_07220</name>
</gene>
<name>A0ABS1QQR5_9GAMM</name>
<proteinExistence type="predicted"/>
<dbReference type="Gene3D" id="3.10.180.10">
    <property type="entry name" value="2,3-Dihydroxybiphenyl 1,2-Dioxygenase, domain 1"/>
    <property type="match status" value="1"/>
</dbReference>
<dbReference type="Proteomes" id="UP000638570">
    <property type="component" value="Unassembled WGS sequence"/>
</dbReference>
<dbReference type="InterPro" id="IPR029068">
    <property type="entry name" value="Glyas_Bleomycin-R_OHBP_Dase"/>
</dbReference>
<dbReference type="InterPro" id="IPR010393">
    <property type="entry name" value="DUF991_YecM-like"/>
</dbReference>
<comment type="caution">
    <text evidence="1">The sequence shown here is derived from an EMBL/GenBank/DDBJ whole genome shotgun (WGS) entry which is preliminary data.</text>
</comment>
<protein>
    <submittedName>
        <fullName evidence="1">VOC family protein</fullName>
    </submittedName>
</protein>
<sequence length="180" mass="19909">MVTPMLKQLLGDPRPFFEQLARGLQEHGLPLALGPMDHICYRAESNDQYLELRQALATEGDCLVEGMIAGRPIITFRLHQPLAGPFGPVPCLELAAPKPGKTHLHGLEHGEIVVPELEQLLRDYPAVPFDTRGLAQHPPELTLALAPYQLKFHLQSLADTIAAEIARNEVVPVPADYFRC</sequence>
<dbReference type="Pfam" id="PF06185">
    <property type="entry name" value="YecM"/>
    <property type="match status" value="1"/>
</dbReference>
<accession>A0ABS1QQR5</accession>
<keyword evidence="2" id="KW-1185">Reference proteome</keyword>
<dbReference type="PANTHER" id="PTHR37519:SF1">
    <property type="entry name" value="DIHYDROXYBIPHENYL DIOXYGENASE DOMAIN-CONTAINING PROTEIN"/>
    <property type="match status" value="1"/>
</dbReference>
<evidence type="ECO:0000313" key="1">
    <source>
        <dbReference type="EMBL" id="MBL1377121.1"/>
    </source>
</evidence>
<reference evidence="2" key="1">
    <citation type="submission" date="2021-01" db="EMBL/GenBank/DDBJ databases">
        <title>Genome public.</title>
        <authorList>
            <person name="Liu C."/>
            <person name="Sun Q."/>
        </authorList>
    </citation>
    <scope>NUCLEOTIDE SEQUENCE [LARGE SCALE GENOMIC DNA]</scope>
    <source>
        <strain evidence="2">CGMCC 1.18722</strain>
    </source>
</reference>
<evidence type="ECO:0000313" key="2">
    <source>
        <dbReference type="Proteomes" id="UP000638570"/>
    </source>
</evidence>
<organism evidence="1 2">
    <name type="scientific">Zobellella iuensis</name>
    <dbReference type="NCBI Taxonomy" id="2803811"/>
    <lineage>
        <taxon>Bacteria</taxon>
        <taxon>Pseudomonadati</taxon>
        <taxon>Pseudomonadota</taxon>
        <taxon>Gammaproteobacteria</taxon>
        <taxon>Aeromonadales</taxon>
        <taxon>Aeromonadaceae</taxon>
        <taxon>Zobellella</taxon>
    </lineage>
</organism>